<protein>
    <recommendedName>
        <fullName evidence="3">N-acetyltransferase domain-containing protein</fullName>
    </recommendedName>
</protein>
<keyword evidence="2" id="KW-0012">Acyltransferase</keyword>
<dbReference type="GO" id="GO:0016747">
    <property type="term" value="F:acyltransferase activity, transferring groups other than amino-acyl groups"/>
    <property type="evidence" value="ECO:0007669"/>
    <property type="project" value="InterPro"/>
</dbReference>
<dbReference type="Pfam" id="PF00583">
    <property type="entry name" value="Acetyltransf_1"/>
    <property type="match status" value="1"/>
</dbReference>
<evidence type="ECO:0000259" key="3">
    <source>
        <dbReference type="PROSITE" id="PS51186"/>
    </source>
</evidence>
<dbReference type="Proteomes" id="UP000065641">
    <property type="component" value="Chromosome"/>
</dbReference>
<dbReference type="InterPro" id="IPR000182">
    <property type="entry name" value="GNAT_dom"/>
</dbReference>
<accession>A0A0S2K993</accession>
<dbReference type="SUPFAM" id="SSF55729">
    <property type="entry name" value="Acyl-CoA N-acyltransferases (Nat)"/>
    <property type="match status" value="1"/>
</dbReference>
<dbReference type="RefSeq" id="WP_058020398.1">
    <property type="nucleotide sequence ID" value="NZ_CP013189.1"/>
</dbReference>
<dbReference type="InterPro" id="IPR016181">
    <property type="entry name" value="Acyl_CoA_acyltransferase"/>
</dbReference>
<keyword evidence="1" id="KW-0808">Transferase</keyword>
<dbReference type="Gene3D" id="3.40.630.30">
    <property type="match status" value="1"/>
</dbReference>
<dbReference type="KEGG" id="pspi:PS2015_183"/>
<organism evidence="4 5">
    <name type="scientific">Pseudohongiella spirulinae</name>
    <dbReference type="NCBI Taxonomy" id="1249552"/>
    <lineage>
        <taxon>Bacteria</taxon>
        <taxon>Pseudomonadati</taxon>
        <taxon>Pseudomonadota</taxon>
        <taxon>Gammaproteobacteria</taxon>
        <taxon>Pseudomonadales</taxon>
        <taxon>Pseudohongiellaceae</taxon>
        <taxon>Pseudohongiella</taxon>
    </lineage>
</organism>
<evidence type="ECO:0000313" key="4">
    <source>
        <dbReference type="EMBL" id="ALO44877.1"/>
    </source>
</evidence>
<name>A0A0S2K993_9GAMM</name>
<dbReference type="CDD" id="cd04301">
    <property type="entry name" value="NAT_SF"/>
    <property type="match status" value="1"/>
</dbReference>
<dbReference type="PANTHER" id="PTHR43800">
    <property type="entry name" value="PEPTIDYL-LYSINE N-ACETYLTRANSFERASE YJAB"/>
    <property type="match status" value="1"/>
</dbReference>
<evidence type="ECO:0000256" key="2">
    <source>
        <dbReference type="ARBA" id="ARBA00023315"/>
    </source>
</evidence>
<dbReference type="OrthoDB" id="572496at2"/>
<dbReference type="AlphaFoldDB" id="A0A0S2K993"/>
<dbReference type="PROSITE" id="PS51186">
    <property type="entry name" value="GNAT"/>
    <property type="match status" value="1"/>
</dbReference>
<dbReference type="EMBL" id="CP013189">
    <property type="protein sequence ID" value="ALO44877.1"/>
    <property type="molecule type" value="Genomic_DNA"/>
</dbReference>
<sequence>MAEFSLRAARPDELHNFVAIDDAAGELFAAAGLVIALEEGHPFVLAESLRWASAIEQGLAHVAVDCQNIPIGFVTLSIVDGEPYLDQIAVLPSYMRRGVGTSLLNYAISWSAGRSLWLTTYAHLPWNGPYYERHGFVVINESECGPEICAILRAQREVLPDPDQRVAMLRR</sequence>
<feature type="domain" description="N-acetyltransferase" evidence="3">
    <location>
        <begin position="4"/>
        <end position="162"/>
    </location>
</feature>
<dbReference type="STRING" id="1249552.PS2015_183"/>
<evidence type="ECO:0000313" key="5">
    <source>
        <dbReference type="Proteomes" id="UP000065641"/>
    </source>
</evidence>
<dbReference type="PANTHER" id="PTHR43800:SF1">
    <property type="entry name" value="PEPTIDYL-LYSINE N-ACETYLTRANSFERASE YJAB"/>
    <property type="match status" value="1"/>
</dbReference>
<evidence type="ECO:0000256" key="1">
    <source>
        <dbReference type="ARBA" id="ARBA00022679"/>
    </source>
</evidence>
<proteinExistence type="predicted"/>
<keyword evidence="5" id="KW-1185">Reference proteome</keyword>
<gene>
    <name evidence="4" type="ORF">PS2015_183</name>
</gene>
<reference evidence="4 5" key="1">
    <citation type="submission" date="2015-11" db="EMBL/GenBank/DDBJ databases">
        <authorList>
            <person name="Zhang Y."/>
            <person name="Guo Z."/>
        </authorList>
    </citation>
    <scope>NUCLEOTIDE SEQUENCE [LARGE SCALE GENOMIC DNA]</scope>
    <source>
        <strain evidence="4 5">KCTC 32221</strain>
    </source>
</reference>